<dbReference type="EMBL" id="CAJVCH010046239">
    <property type="protein sequence ID" value="CAG7717483.1"/>
    <property type="molecule type" value="Genomic_DNA"/>
</dbReference>
<sequence length="40" mass="4571">MNSFRNLNPIRSIGLFLRYLQIGSFPFKTGVAAVVKIVFR</sequence>
<feature type="non-terminal residue" evidence="1">
    <location>
        <position position="1"/>
    </location>
</feature>
<protein>
    <submittedName>
        <fullName evidence="1">Uncharacterized protein</fullName>
    </submittedName>
</protein>
<reference evidence="1" key="1">
    <citation type="submission" date="2021-06" db="EMBL/GenBank/DDBJ databases">
        <authorList>
            <person name="Hodson N. C."/>
            <person name="Mongue J. A."/>
            <person name="Jaron S. K."/>
        </authorList>
    </citation>
    <scope>NUCLEOTIDE SEQUENCE</scope>
</reference>
<comment type="caution">
    <text evidence="1">The sequence shown here is derived from an EMBL/GenBank/DDBJ whole genome shotgun (WGS) entry which is preliminary data.</text>
</comment>
<dbReference type="Proteomes" id="UP000708208">
    <property type="component" value="Unassembled WGS sequence"/>
</dbReference>
<evidence type="ECO:0000313" key="1">
    <source>
        <dbReference type="EMBL" id="CAG7717483.1"/>
    </source>
</evidence>
<organism evidence="1 2">
    <name type="scientific">Allacma fusca</name>
    <dbReference type="NCBI Taxonomy" id="39272"/>
    <lineage>
        <taxon>Eukaryota</taxon>
        <taxon>Metazoa</taxon>
        <taxon>Ecdysozoa</taxon>
        <taxon>Arthropoda</taxon>
        <taxon>Hexapoda</taxon>
        <taxon>Collembola</taxon>
        <taxon>Symphypleona</taxon>
        <taxon>Sminthuridae</taxon>
        <taxon>Allacma</taxon>
    </lineage>
</organism>
<keyword evidence="2" id="KW-1185">Reference proteome</keyword>
<accession>A0A8J2NPS6</accession>
<dbReference type="AlphaFoldDB" id="A0A8J2NPS6"/>
<gene>
    <name evidence="1" type="ORF">AFUS01_LOCUS6940</name>
</gene>
<evidence type="ECO:0000313" key="2">
    <source>
        <dbReference type="Proteomes" id="UP000708208"/>
    </source>
</evidence>
<name>A0A8J2NPS6_9HEXA</name>
<proteinExistence type="predicted"/>